<proteinExistence type="predicted"/>
<evidence type="ECO:0000313" key="2">
    <source>
        <dbReference type="EMBL" id="KAG2229735.1"/>
    </source>
</evidence>
<feature type="transmembrane region" description="Helical" evidence="1">
    <location>
        <begin position="44"/>
        <end position="63"/>
    </location>
</feature>
<gene>
    <name evidence="2" type="ORF">INT48_002069</name>
</gene>
<keyword evidence="1" id="KW-0812">Transmembrane</keyword>
<dbReference type="PANTHER" id="PTHR13281:SF0">
    <property type="entry name" value="TRANSMEMBRANE PROTEIN 70, MITOCHONDRIAL"/>
    <property type="match status" value="1"/>
</dbReference>
<dbReference type="GO" id="GO:0033615">
    <property type="term" value="P:mitochondrial proton-transporting ATP synthase complex assembly"/>
    <property type="evidence" value="ECO:0007669"/>
    <property type="project" value="TreeGrafter"/>
</dbReference>
<evidence type="ECO:0000256" key="1">
    <source>
        <dbReference type="SAM" id="Phobius"/>
    </source>
</evidence>
<reference evidence="2" key="1">
    <citation type="submission" date="2021-01" db="EMBL/GenBank/DDBJ databases">
        <title>Metabolic potential, ecology and presence of endohyphal bacteria is reflected in genomic diversity of Mucoromycotina.</title>
        <authorList>
            <person name="Muszewska A."/>
            <person name="Okrasinska A."/>
            <person name="Steczkiewicz K."/>
            <person name="Drgas O."/>
            <person name="Orlowska M."/>
            <person name="Perlinska-Lenart U."/>
            <person name="Aleksandrzak-Piekarczyk T."/>
            <person name="Szatraj K."/>
            <person name="Zielenkiewicz U."/>
            <person name="Pilsyk S."/>
            <person name="Malc E."/>
            <person name="Mieczkowski P."/>
            <person name="Kruszewska J.S."/>
            <person name="Biernat P."/>
            <person name="Pawlowska J."/>
        </authorList>
    </citation>
    <scope>NUCLEOTIDE SEQUENCE</scope>
    <source>
        <strain evidence="2">WA0000018081</strain>
    </source>
</reference>
<feature type="transmembrane region" description="Helical" evidence="1">
    <location>
        <begin position="75"/>
        <end position="100"/>
    </location>
</feature>
<dbReference type="InterPro" id="IPR009724">
    <property type="entry name" value="TMEM70"/>
</dbReference>
<organism evidence="2 3">
    <name type="scientific">Thamnidium elegans</name>
    <dbReference type="NCBI Taxonomy" id="101142"/>
    <lineage>
        <taxon>Eukaryota</taxon>
        <taxon>Fungi</taxon>
        <taxon>Fungi incertae sedis</taxon>
        <taxon>Mucoromycota</taxon>
        <taxon>Mucoromycotina</taxon>
        <taxon>Mucoromycetes</taxon>
        <taxon>Mucorales</taxon>
        <taxon>Mucorineae</taxon>
        <taxon>Mucoraceae</taxon>
        <taxon>Thamnidium</taxon>
    </lineage>
</organism>
<accession>A0A8H7SHA0</accession>
<comment type="caution">
    <text evidence="2">The sequence shown here is derived from an EMBL/GenBank/DDBJ whole genome shotgun (WGS) entry which is preliminary data.</text>
</comment>
<dbReference type="GO" id="GO:0031966">
    <property type="term" value="C:mitochondrial membrane"/>
    <property type="evidence" value="ECO:0007669"/>
    <property type="project" value="TreeGrafter"/>
</dbReference>
<name>A0A8H7SHA0_9FUNG</name>
<dbReference type="EMBL" id="JAEPRE010000248">
    <property type="protein sequence ID" value="KAG2229735.1"/>
    <property type="molecule type" value="Genomic_DNA"/>
</dbReference>
<protein>
    <submittedName>
        <fullName evidence="2">Uncharacterized protein</fullName>
    </submittedName>
</protein>
<dbReference type="PANTHER" id="PTHR13281">
    <property type="entry name" value="TRANSMEMBRANE PROTEIN 70, MITOCHONDRIAL"/>
    <property type="match status" value="1"/>
</dbReference>
<sequence>MTRINQAIGFIKQYSTSAVKQATGTKKLVYTSPNASLVKLVKKFSLTTLGISAIATPSVMFFWQSPAVQAADVSGTMFLGAMMASACSTGALSFLLSPYVNAIYVHTPRRSIQSDKAAPISPNTVISIDTLDLLARRKTTTLHIKDLLPTNSSVLTWTVNKQVIKRQYALEQEKGIKPTIQQDRFWLDQRNGTGDRDVMSSILRIVHEQGRQRFL</sequence>
<evidence type="ECO:0000313" key="3">
    <source>
        <dbReference type="Proteomes" id="UP000613177"/>
    </source>
</evidence>
<keyword evidence="1" id="KW-0472">Membrane</keyword>
<keyword evidence="3" id="KW-1185">Reference proteome</keyword>
<dbReference type="Proteomes" id="UP000613177">
    <property type="component" value="Unassembled WGS sequence"/>
</dbReference>
<keyword evidence="1" id="KW-1133">Transmembrane helix</keyword>
<dbReference type="AlphaFoldDB" id="A0A8H7SHA0"/>